<dbReference type="PROSITE" id="PS00154">
    <property type="entry name" value="ATPASE_E1_E2"/>
    <property type="match status" value="1"/>
</dbReference>
<gene>
    <name evidence="19" type="ORF">F1737_09655</name>
</gene>
<dbReference type="RefSeq" id="WP_317136375.1">
    <property type="nucleotide sequence ID" value="NZ_CP043875.1"/>
</dbReference>
<feature type="transmembrane region" description="Helical" evidence="17">
    <location>
        <begin position="199"/>
        <end position="221"/>
    </location>
</feature>
<dbReference type="PROSITE" id="PS01047">
    <property type="entry name" value="HMA_1"/>
    <property type="match status" value="1"/>
</dbReference>
<feature type="transmembrane region" description="Helical" evidence="17">
    <location>
        <begin position="412"/>
        <end position="434"/>
    </location>
</feature>
<evidence type="ECO:0000256" key="9">
    <source>
        <dbReference type="ARBA" id="ARBA00022796"/>
    </source>
</evidence>
<comment type="similarity">
    <text evidence="2">Belongs to the cation transport ATPase (P-type) (TC 3.A.3) family. Type IB subfamily.</text>
</comment>
<keyword evidence="4" id="KW-1003">Cell membrane</keyword>
<dbReference type="Pfam" id="PF00122">
    <property type="entry name" value="E1-E2_ATPase"/>
    <property type="match status" value="1"/>
</dbReference>
<proteinExistence type="inferred from homology"/>
<dbReference type="KEGG" id="mefw:F1737_09655"/>
<evidence type="ECO:0000256" key="10">
    <source>
        <dbReference type="ARBA" id="ARBA00022840"/>
    </source>
</evidence>
<feature type="transmembrane region" description="Helical" evidence="17">
    <location>
        <begin position="786"/>
        <end position="805"/>
    </location>
</feature>
<keyword evidence="12" id="KW-1278">Translocase</keyword>
<dbReference type="FunFam" id="3.30.70.100:FF:000001">
    <property type="entry name" value="ATPase copper transporting beta"/>
    <property type="match status" value="2"/>
</dbReference>
<dbReference type="PRINTS" id="PR00119">
    <property type="entry name" value="CATATPASE"/>
</dbReference>
<dbReference type="PROSITE" id="PS50846">
    <property type="entry name" value="HMA_2"/>
    <property type="match status" value="2"/>
</dbReference>
<dbReference type="GO" id="GO:0043682">
    <property type="term" value="F:P-type divalent copper transporter activity"/>
    <property type="evidence" value="ECO:0007669"/>
    <property type="project" value="TreeGrafter"/>
</dbReference>
<evidence type="ECO:0000256" key="2">
    <source>
        <dbReference type="ARBA" id="ARBA00006024"/>
    </source>
</evidence>
<keyword evidence="6" id="KW-0479">Metal-binding</keyword>
<dbReference type="InterPro" id="IPR017969">
    <property type="entry name" value="Heavy-metal-associated_CS"/>
</dbReference>
<dbReference type="SUPFAM" id="SSF81653">
    <property type="entry name" value="Calcium ATPase, transduction domain A"/>
    <property type="match status" value="1"/>
</dbReference>
<keyword evidence="7" id="KW-0677">Repeat</keyword>
<evidence type="ECO:0000256" key="11">
    <source>
        <dbReference type="ARBA" id="ARBA00022842"/>
    </source>
</evidence>
<dbReference type="Gene3D" id="3.40.1110.10">
    <property type="entry name" value="Calcium-transporting ATPase, cytoplasmic domain N"/>
    <property type="match status" value="1"/>
</dbReference>
<dbReference type="FunFam" id="2.70.150.10:FF:000020">
    <property type="entry name" value="Copper-exporting P-type ATPase A"/>
    <property type="match status" value="1"/>
</dbReference>
<dbReference type="GO" id="GO:0005886">
    <property type="term" value="C:plasma membrane"/>
    <property type="evidence" value="ECO:0007669"/>
    <property type="project" value="UniProtKB-SubCell"/>
</dbReference>
<keyword evidence="5 17" id="KW-0812">Transmembrane</keyword>
<dbReference type="Gene3D" id="3.40.50.1000">
    <property type="entry name" value="HAD superfamily/HAD-like"/>
    <property type="match status" value="1"/>
</dbReference>
<evidence type="ECO:0000256" key="17">
    <source>
        <dbReference type="SAM" id="Phobius"/>
    </source>
</evidence>
<evidence type="ECO:0000259" key="18">
    <source>
        <dbReference type="PROSITE" id="PS50846"/>
    </source>
</evidence>
<dbReference type="Proteomes" id="UP001301797">
    <property type="component" value="Chromosome"/>
</dbReference>
<feature type="transmembrane region" description="Helical" evidence="17">
    <location>
        <begin position="756"/>
        <end position="780"/>
    </location>
</feature>
<keyword evidence="14" id="KW-0186">Copper</keyword>
<keyword evidence="15" id="KW-0406">Ion transport</keyword>
<dbReference type="InterPro" id="IPR023298">
    <property type="entry name" value="ATPase_P-typ_TM_dom_sf"/>
</dbReference>
<dbReference type="InterPro" id="IPR001757">
    <property type="entry name" value="P_typ_ATPase"/>
</dbReference>
<dbReference type="InterPro" id="IPR059000">
    <property type="entry name" value="ATPase_P-type_domA"/>
</dbReference>
<dbReference type="GO" id="GO:0005507">
    <property type="term" value="F:copper ion binding"/>
    <property type="evidence" value="ECO:0007669"/>
    <property type="project" value="InterPro"/>
</dbReference>
<evidence type="ECO:0000256" key="16">
    <source>
        <dbReference type="ARBA" id="ARBA00023136"/>
    </source>
</evidence>
<dbReference type="Gene3D" id="3.30.70.100">
    <property type="match status" value="2"/>
</dbReference>
<dbReference type="InterPro" id="IPR036412">
    <property type="entry name" value="HAD-like_sf"/>
</dbReference>
<dbReference type="NCBIfam" id="TIGR01494">
    <property type="entry name" value="ATPase_P-type"/>
    <property type="match status" value="1"/>
</dbReference>
<keyword evidence="16 17" id="KW-0472">Membrane</keyword>
<dbReference type="NCBIfam" id="TIGR01511">
    <property type="entry name" value="ATPase-IB1_Cu"/>
    <property type="match status" value="1"/>
</dbReference>
<keyword evidence="20" id="KW-1185">Reference proteome</keyword>
<keyword evidence="8" id="KW-0547">Nucleotide-binding</keyword>
<accession>A0AA97I4G9</accession>
<dbReference type="InterPro" id="IPR006121">
    <property type="entry name" value="HMA_dom"/>
</dbReference>
<dbReference type="CDD" id="cd02094">
    <property type="entry name" value="P-type_ATPase_Cu-like"/>
    <property type="match status" value="1"/>
</dbReference>
<dbReference type="SFLD" id="SFLDS00003">
    <property type="entry name" value="Haloacid_Dehalogenase"/>
    <property type="match status" value="1"/>
</dbReference>
<dbReference type="NCBIfam" id="TIGR00003">
    <property type="entry name" value="copper ion binding protein"/>
    <property type="match status" value="2"/>
</dbReference>
<evidence type="ECO:0000256" key="3">
    <source>
        <dbReference type="ARBA" id="ARBA00022448"/>
    </source>
</evidence>
<evidence type="ECO:0000313" key="20">
    <source>
        <dbReference type="Proteomes" id="UP001301797"/>
    </source>
</evidence>
<dbReference type="PANTHER" id="PTHR43520">
    <property type="entry name" value="ATP7, ISOFORM B"/>
    <property type="match status" value="1"/>
</dbReference>
<evidence type="ECO:0000256" key="13">
    <source>
        <dbReference type="ARBA" id="ARBA00022989"/>
    </source>
</evidence>
<dbReference type="SUPFAM" id="SSF56784">
    <property type="entry name" value="HAD-like"/>
    <property type="match status" value="1"/>
</dbReference>
<keyword evidence="9" id="KW-0187">Copper transport</keyword>
<evidence type="ECO:0000256" key="7">
    <source>
        <dbReference type="ARBA" id="ARBA00022737"/>
    </source>
</evidence>
<name>A0AA97I4G9_9EURY</name>
<feature type="transmembrane region" description="Helical" evidence="17">
    <location>
        <begin position="440"/>
        <end position="462"/>
    </location>
</feature>
<feature type="transmembrane region" description="Helical" evidence="17">
    <location>
        <begin position="260"/>
        <end position="278"/>
    </location>
</feature>
<dbReference type="Pfam" id="PF00702">
    <property type="entry name" value="Hydrolase"/>
    <property type="match status" value="1"/>
</dbReference>
<dbReference type="PRINTS" id="PR00941">
    <property type="entry name" value="CDATPASE"/>
</dbReference>
<feature type="domain" description="HMA" evidence="18">
    <location>
        <begin position="13"/>
        <end position="79"/>
    </location>
</feature>
<dbReference type="InterPro" id="IPR018303">
    <property type="entry name" value="ATPase_P-typ_P_site"/>
</dbReference>
<dbReference type="GO" id="GO:0016887">
    <property type="term" value="F:ATP hydrolysis activity"/>
    <property type="evidence" value="ECO:0007669"/>
    <property type="project" value="InterPro"/>
</dbReference>
<dbReference type="InterPro" id="IPR008250">
    <property type="entry name" value="ATPase_P-typ_transduc_dom_A_sf"/>
</dbReference>
<evidence type="ECO:0000256" key="14">
    <source>
        <dbReference type="ARBA" id="ARBA00023008"/>
    </source>
</evidence>
<dbReference type="EMBL" id="CP043875">
    <property type="protein sequence ID" value="WOF16931.1"/>
    <property type="molecule type" value="Genomic_DNA"/>
</dbReference>
<protein>
    <submittedName>
        <fullName evidence="19">Copper-translocating P-type ATPase</fullName>
    </submittedName>
</protein>
<dbReference type="NCBIfam" id="TIGR01525">
    <property type="entry name" value="ATPase-IB_hvy"/>
    <property type="match status" value="1"/>
</dbReference>
<organism evidence="19 20">
    <name type="scientific">Methanochimaera problematica</name>
    <dbReference type="NCBI Taxonomy" id="2609417"/>
    <lineage>
        <taxon>Archaea</taxon>
        <taxon>Methanobacteriati</taxon>
        <taxon>Methanobacteriota</taxon>
        <taxon>Stenosarchaea group</taxon>
        <taxon>Methanomicrobia</taxon>
        <taxon>Methanomicrobiales</taxon>
        <taxon>Methanomicrobiaceae</taxon>
        <taxon>Methanochimaera</taxon>
    </lineage>
</organism>
<comment type="subcellular location">
    <subcellularLocation>
        <location evidence="1">Cell membrane</location>
        <topology evidence="1">Multi-pass membrane protein</topology>
    </subcellularLocation>
</comment>
<feature type="transmembrane region" description="Helical" evidence="17">
    <location>
        <begin position="172"/>
        <end position="193"/>
    </location>
</feature>
<dbReference type="GO" id="GO:0055070">
    <property type="term" value="P:copper ion homeostasis"/>
    <property type="evidence" value="ECO:0007669"/>
    <property type="project" value="TreeGrafter"/>
</dbReference>
<feature type="transmembrane region" description="Helical" evidence="17">
    <location>
        <begin position="233"/>
        <end position="254"/>
    </location>
</feature>
<reference evidence="19 20" key="1">
    <citation type="submission" date="2019-09" db="EMBL/GenBank/DDBJ databases">
        <title>The complete genome of Methanoplanus sp. FWC-SCC4.</title>
        <authorList>
            <person name="Chen S.-C."/>
            <person name="Zhou Y.-Z."/>
            <person name="Lai M.-C."/>
        </authorList>
    </citation>
    <scope>NUCLEOTIDE SEQUENCE [LARGE SCALE GENOMIC DNA]</scope>
    <source>
        <strain evidence="19 20">FWC-SCC4</strain>
    </source>
</reference>
<dbReference type="GO" id="GO:0005524">
    <property type="term" value="F:ATP binding"/>
    <property type="evidence" value="ECO:0007669"/>
    <property type="project" value="UniProtKB-KW"/>
</dbReference>
<dbReference type="SFLD" id="SFLDG00002">
    <property type="entry name" value="C1.7:_P-type_atpase_like"/>
    <property type="match status" value="1"/>
</dbReference>
<dbReference type="GeneID" id="85230433"/>
<dbReference type="CDD" id="cd00371">
    <property type="entry name" value="HMA"/>
    <property type="match status" value="2"/>
</dbReference>
<evidence type="ECO:0000313" key="19">
    <source>
        <dbReference type="EMBL" id="WOF16931.1"/>
    </source>
</evidence>
<keyword evidence="10" id="KW-0067">ATP-binding</keyword>
<dbReference type="SUPFAM" id="SSF55008">
    <property type="entry name" value="HMA, heavy metal-associated domain"/>
    <property type="match status" value="2"/>
</dbReference>
<dbReference type="InterPro" id="IPR027256">
    <property type="entry name" value="P-typ_ATPase_IB"/>
</dbReference>
<dbReference type="InterPro" id="IPR044492">
    <property type="entry name" value="P_typ_ATPase_HD_dom"/>
</dbReference>
<evidence type="ECO:0000256" key="15">
    <source>
        <dbReference type="ARBA" id="ARBA00023065"/>
    </source>
</evidence>
<dbReference type="InterPro" id="IPR023299">
    <property type="entry name" value="ATPase_P-typ_cyto_dom_N"/>
</dbReference>
<dbReference type="Pfam" id="PF00403">
    <property type="entry name" value="HMA"/>
    <property type="match status" value="2"/>
</dbReference>
<evidence type="ECO:0000256" key="6">
    <source>
        <dbReference type="ARBA" id="ARBA00022723"/>
    </source>
</evidence>
<evidence type="ECO:0000256" key="5">
    <source>
        <dbReference type="ARBA" id="ARBA00022692"/>
    </source>
</evidence>
<keyword evidence="3" id="KW-0813">Transport</keyword>
<dbReference type="Gene3D" id="2.70.150.10">
    <property type="entry name" value="Calcium-transporting ATPase, cytoplasmic transduction domain A"/>
    <property type="match status" value="1"/>
</dbReference>
<dbReference type="SFLD" id="SFLDF00027">
    <property type="entry name" value="p-type_atpase"/>
    <property type="match status" value="1"/>
</dbReference>
<keyword evidence="11" id="KW-0460">Magnesium</keyword>
<evidence type="ECO:0000256" key="12">
    <source>
        <dbReference type="ARBA" id="ARBA00022967"/>
    </source>
</evidence>
<dbReference type="InterPro" id="IPR023214">
    <property type="entry name" value="HAD_sf"/>
</dbReference>
<evidence type="ECO:0000256" key="8">
    <source>
        <dbReference type="ARBA" id="ARBA00022741"/>
    </source>
</evidence>
<dbReference type="InterPro" id="IPR036163">
    <property type="entry name" value="HMA_dom_sf"/>
</dbReference>
<evidence type="ECO:0000256" key="4">
    <source>
        <dbReference type="ARBA" id="ARBA00022475"/>
    </source>
</evidence>
<dbReference type="InterPro" id="IPR006122">
    <property type="entry name" value="HMA_Cu_ion-bd"/>
</dbReference>
<dbReference type="PANTHER" id="PTHR43520:SF8">
    <property type="entry name" value="P-TYPE CU(+) TRANSPORTER"/>
    <property type="match status" value="1"/>
</dbReference>
<dbReference type="AlphaFoldDB" id="A0AA97I4G9"/>
<evidence type="ECO:0000256" key="1">
    <source>
        <dbReference type="ARBA" id="ARBA00004651"/>
    </source>
</evidence>
<feature type="domain" description="HMA" evidence="18">
    <location>
        <begin position="81"/>
        <end position="147"/>
    </location>
</feature>
<dbReference type="SUPFAM" id="SSF81665">
    <property type="entry name" value="Calcium ATPase, transmembrane domain M"/>
    <property type="match status" value="1"/>
</dbReference>
<keyword evidence="13 17" id="KW-1133">Transmembrane helix</keyword>
<sequence length="817" mass="87910">MAITEDEKKEKGKKTEIKITGMHCASCAINLENALKKAEGIDEASVDISSENARISFDPEKINFREIEKLVKETGYGVLKAQKKIKVGGMHCASCVGTVKAALEKINGVESAEVNLTDNSAIITYITGEADLSDFKSAIEEAGYDYIGTDEEAGRDIEAEYFEAEQKNRVKMMAVGFSVSAVLLLIMFSGIKLPFPNAYLMFVITTPPFFYLGYPIFKAAYSSLKNRALNMDVMYALGIGVAYLSSVFGTFEIFLTREFLFYETALMLASFLTLGRYLEANAKGRTNEAVKKLISLKPKTAFVKRADDFLEISAEEVVPGDEILVKPGGKIPVDGTVISGEAFIDESMITGEPIPVRKEKDDSVIGGTLNTSGAVVFRSTKVGKDTVLSQIILFVEETQRSKPPVQRIADMAVAYFIPAILTIATVSAILWYFVFDSTPVFAMTVFISVIVIACPCALGLATPTAVTVGIGRGAELGILIKNGEALEISEKLRTVVFDKTGTLTIGKPDVTSVTGFETDEKELISLAAGVEMQSEHPIGMAIVNRAKEQNIQPKPMEDFKSYAGGGVLAVSNGMQIYAGNRDFIANNGITITAETEEELLANEKRGRTAIIIAKEKSVIGVISIADMLKESTPAAIEEIKRLGLSVAMITGDNAITALSIADEAGIKQVYANVLPKDKATEVGRIREESSGMIAFVGDGINDAPALAEADVGIAVGSGTEVALESADIVLMRNNLLDVAASIELSNKVMSRIKMNLFWAFAYNTALIPVAAGLLYPLYGIVFRPEYAGAAMVLSSVTVVSLSLLLKNYTPKAVLLKT</sequence>